<feature type="compositionally biased region" description="Basic and acidic residues" evidence="1">
    <location>
        <begin position="722"/>
        <end position="754"/>
    </location>
</feature>
<feature type="compositionally biased region" description="Polar residues" evidence="1">
    <location>
        <begin position="758"/>
        <end position="772"/>
    </location>
</feature>
<gene>
    <name evidence="2" type="ORF">BCV71DRAFT_288986</name>
</gene>
<feature type="compositionally biased region" description="Acidic residues" evidence="1">
    <location>
        <begin position="643"/>
        <end position="655"/>
    </location>
</feature>
<sequence>MSTNSNNDNKSMSDPRLDNSSMSQRNEKHLSNKRAPWAKTEPRQPQANSSRGYNDNQPHSGPSRPQTSTSTFREPLRERRTVPRQEPTRPEKGRPLTNKFHPPWLTSQLSSSNVEEGTPNLTVDELKGTVKRLMRGFRCKVPYAYHHRLMHASLSRPTEFVRQIPVPSIKYLKKESWPVFNKYIGPPLDRTALKRRLHIAADPDYVVPESERQPIASTSSRQHLVREPGEIIFEAQRKYPPKIANRHQYPQASSSSLSFDALEAQYQAAKRVDSLGNNTVVMSFLDEIKENSKFLAPNPNTVQQQEQAARPASAVQPPRKSTPSASNTLRVPDRPVRPASSLKPAEELRLSDRPKRTEPSSSTATPRTTVTSSDKKPQNPTAPIASSSKITGQSLLPESKLKSRAPWSKPTVDNNIHPLTVTKRKAETVAPTTISPNKKLKAVHQALQLMADFDELALEPLAVGISFETGSSTAATMDTVSNSSYDSPGDATQTKLPSALSTEEIQDHVRTKVCPILFSQESHPLRRFKELAMRHPLKVVKVVVKQKKALSVLEGKGVINFVPGRPPSAAQELPSSSQPIAQLATISASTSTSSKGKGKEVTSHSSPSAAGKKLPSSKPASDDAAAFFTTPNKSAALATELSEHEEEDMELEEGETISPSPSPQHVKQTSLEDDNKHSGFKHNEADVDESASPSLSKDTVVNPKQSTKRTVSSDSGRSTKRKQSDDKNSSEEKDQAATNDKSKQKATETIKEEPTDANLDTTSQKKTLSATAPNANTMEQYKVFTFMFRNLAHTYKKRGDSEKDKLISALNHFHAFCNYIISYYYNEKQKTDVTPSESVTAWKSLFPFADMLLAKLKSQEQYLLYGVCLRLVAMMRFGIFNKMQGEIHGVLAKHLKTSSASDSLKYVKMSHNLLEEYNKAMTANASSEKYFGYQVLASKLPSTFKQVCVDGNLLSGITVGGEAGVEVSPMFPFELNASLLHAAIGAKCILSEFVSLKKLEFKLINDTDEYM</sequence>
<proteinExistence type="predicted"/>
<feature type="compositionally biased region" description="Polar residues" evidence="1">
    <location>
        <begin position="691"/>
        <end position="716"/>
    </location>
</feature>
<evidence type="ECO:0000313" key="2">
    <source>
        <dbReference type="EMBL" id="ORE21209.1"/>
    </source>
</evidence>
<dbReference type="VEuPathDB" id="FungiDB:BCV72DRAFT_196988"/>
<name>A0A1X0SAH8_RHIZD</name>
<accession>A0A1X0SAH8</accession>
<feature type="compositionally biased region" description="Basic and acidic residues" evidence="1">
    <location>
        <begin position="344"/>
        <end position="358"/>
    </location>
</feature>
<feature type="compositionally biased region" description="Basic and acidic residues" evidence="1">
    <location>
        <begin position="74"/>
        <end position="94"/>
    </location>
</feature>
<dbReference type="AlphaFoldDB" id="A0A1X0SAH8"/>
<feature type="compositionally biased region" description="Basic and acidic residues" evidence="1">
    <location>
        <begin position="673"/>
        <end position="685"/>
    </location>
</feature>
<feature type="region of interest" description="Disordered" evidence="1">
    <location>
        <begin position="1"/>
        <end position="118"/>
    </location>
</feature>
<feature type="compositionally biased region" description="Low complexity" evidence="1">
    <location>
        <begin position="585"/>
        <end position="595"/>
    </location>
</feature>
<reference evidence="2 3" key="1">
    <citation type="journal article" date="2016" name="Proc. Natl. Acad. Sci. U.S.A.">
        <title>Lipid metabolic changes in an early divergent fungus govern the establishment of a mutualistic symbiosis with endobacteria.</title>
        <authorList>
            <person name="Lastovetsky O.A."/>
            <person name="Gaspar M.L."/>
            <person name="Mondo S.J."/>
            <person name="LaButti K.M."/>
            <person name="Sandor L."/>
            <person name="Grigoriev I.V."/>
            <person name="Henry S.A."/>
            <person name="Pawlowska T.E."/>
        </authorList>
    </citation>
    <scope>NUCLEOTIDE SEQUENCE [LARGE SCALE GENOMIC DNA]</scope>
    <source>
        <strain evidence="2 3">ATCC 11559</strain>
    </source>
</reference>
<feature type="compositionally biased region" description="Polar residues" evidence="1">
    <location>
        <begin position="359"/>
        <end position="396"/>
    </location>
</feature>
<organism evidence="2 3">
    <name type="scientific">Rhizopus microsporus</name>
    <dbReference type="NCBI Taxonomy" id="58291"/>
    <lineage>
        <taxon>Eukaryota</taxon>
        <taxon>Fungi</taxon>
        <taxon>Fungi incertae sedis</taxon>
        <taxon>Mucoromycota</taxon>
        <taxon>Mucoromycotina</taxon>
        <taxon>Mucoromycetes</taxon>
        <taxon>Mucorales</taxon>
        <taxon>Mucorineae</taxon>
        <taxon>Rhizopodaceae</taxon>
        <taxon>Rhizopus</taxon>
    </lineage>
</organism>
<feature type="compositionally biased region" description="Low complexity" evidence="1">
    <location>
        <begin position="616"/>
        <end position="625"/>
    </location>
</feature>
<protein>
    <submittedName>
        <fullName evidence="2">Uncharacterized protein</fullName>
    </submittedName>
</protein>
<feature type="region of interest" description="Disordered" evidence="1">
    <location>
        <begin position="585"/>
        <end position="625"/>
    </location>
</feature>
<feature type="compositionally biased region" description="Polar residues" evidence="1">
    <location>
        <begin position="1"/>
        <end position="10"/>
    </location>
</feature>
<feature type="compositionally biased region" description="Polar residues" evidence="1">
    <location>
        <begin position="319"/>
        <end position="329"/>
    </location>
</feature>
<evidence type="ECO:0000313" key="3">
    <source>
        <dbReference type="Proteomes" id="UP000242381"/>
    </source>
</evidence>
<dbReference type="EMBL" id="KV921282">
    <property type="protein sequence ID" value="ORE21209.1"/>
    <property type="molecule type" value="Genomic_DNA"/>
</dbReference>
<feature type="compositionally biased region" description="Polar residues" evidence="1">
    <location>
        <begin position="105"/>
        <end position="118"/>
    </location>
</feature>
<feature type="region of interest" description="Disordered" evidence="1">
    <location>
        <begin position="638"/>
        <end position="772"/>
    </location>
</feature>
<feature type="compositionally biased region" description="Polar residues" evidence="1">
    <location>
        <begin position="657"/>
        <end position="669"/>
    </location>
</feature>
<dbReference type="Proteomes" id="UP000242381">
    <property type="component" value="Unassembled WGS sequence"/>
</dbReference>
<feature type="compositionally biased region" description="Polar residues" evidence="1">
    <location>
        <begin position="43"/>
        <end position="72"/>
    </location>
</feature>
<evidence type="ECO:0000256" key="1">
    <source>
        <dbReference type="SAM" id="MobiDB-lite"/>
    </source>
</evidence>
<feature type="region of interest" description="Disordered" evidence="1">
    <location>
        <begin position="301"/>
        <end position="416"/>
    </location>
</feature>